<dbReference type="InterPro" id="IPR021109">
    <property type="entry name" value="Peptidase_aspartic_dom_sf"/>
</dbReference>
<protein>
    <recommendedName>
        <fullName evidence="1">DUF1758 domain-containing protein</fullName>
    </recommendedName>
</protein>
<proteinExistence type="predicted"/>
<sequence>MEAGQTQKQLTFQPTASYLTSVQKSSDRDVFVHPNPHPNPSQKDALKRKNVFTAKWRIPENVRTWPTVRQGIVIVCVMVNTTLASATADNPVVQRPDVTGSQVHHQIPAYGNTTIFHSSAKPCRSDVLLKTAVAPVYADGISIAANKLLDEGAQRSFITQTLAERLHLKRDGNDVIHLSAFGDPAHTVQKLDTATVKIEADDGGMIPIRVLIVPVIAKQINNRFRKSIMDMPYLRTLKLAHPITMDETFEISLLIGADFYWEIVGDKTIRGAVSSRIGYFLSGPTTTQLRTSFSTAVDVIVTHVSETEDLARFWDKDSLDS</sequence>
<name>A0ABY7EM96_MYAAR</name>
<feature type="domain" description="DUF1758" evidence="1">
    <location>
        <begin position="145"/>
        <end position="220"/>
    </location>
</feature>
<dbReference type="Pfam" id="PF05585">
    <property type="entry name" value="DUF1758"/>
    <property type="match status" value="1"/>
</dbReference>
<dbReference type="Gene3D" id="2.40.70.10">
    <property type="entry name" value="Acid Proteases"/>
    <property type="match status" value="1"/>
</dbReference>
<dbReference type="Proteomes" id="UP001164746">
    <property type="component" value="Chromosome 7"/>
</dbReference>
<evidence type="ECO:0000313" key="3">
    <source>
        <dbReference type="Proteomes" id="UP001164746"/>
    </source>
</evidence>
<organism evidence="2 3">
    <name type="scientific">Mya arenaria</name>
    <name type="common">Soft-shell clam</name>
    <dbReference type="NCBI Taxonomy" id="6604"/>
    <lineage>
        <taxon>Eukaryota</taxon>
        <taxon>Metazoa</taxon>
        <taxon>Spiralia</taxon>
        <taxon>Lophotrochozoa</taxon>
        <taxon>Mollusca</taxon>
        <taxon>Bivalvia</taxon>
        <taxon>Autobranchia</taxon>
        <taxon>Heteroconchia</taxon>
        <taxon>Euheterodonta</taxon>
        <taxon>Imparidentia</taxon>
        <taxon>Neoheterodontei</taxon>
        <taxon>Myida</taxon>
        <taxon>Myoidea</taxon>
        <taxon>Myidae</taxon>
        <taxon>Mya</taxon>
    </lineage>
</organism>
<gene>
    <name evidence="2" type="ORF">MAR_034590</name>
</gene>
<dbReference type="InterPro" id="IPR008737">
    <property type="entry name" value="DUF1758"/>
</dbReference>
<accession>A0ABY7EM96</accession>
<evidence type="ECO:0000313" key="2">
    <source>
        <dbReference type="EMBL" id="WAR09514.1"/>
    </source>
</evidence>
<evidence type="ECO:0000259" key="1">
    <source>
        <dbReference type="Pfam" id="PF05585"/>
    </source>
</evidence>
<reference evidence="2" key="1">
    <citation type="submission" date="2022-11" db="EMBL/GenBank/DDBJ databases">
        <title>Centuries of genome instability and evolution in soft-shell clam transmissible cancer (bioRxiv).</title>
        <authorList>
            <person name="Hart S.F.M."/>
            <person name="Yonemitsu M.A."/>
            <person name="Giersch R.M."/>
            <person name="Beal B.F."/>
            <person name="Arriagada G."/>
            <person name="Davis B.W."/>
            <person name="Ostrander E.A."/>
            <person name="Goff S.P."/>
            <person name="Metzger M.J."/>
        </authorList>
    </citation>
    <scope>NUCLEOTIDE SEQUENCE</scope>
    <source>
        <strain evidence="2">MELC-2E11</strain>
        <tissue evidence="2">Siphon/mantle</tissue>
    </source>
</reference>
<keyword evidence="3" id="KW-1185">Reference proteome</keyword>
<dbReference type="EMBL" id="CP111018">
    <property type="protein sequence ID" value="WAR09514.1"/>
    <property type="molecule type" value="Genomic_DNA"/>
</dbReference>